<feature type="region of interest" description="Disordered" evidence="1">
    <location>
        <begin position="29"/>
        <end position="50"/>
    </location>
</feature>
<dbReference type="EMBL" id="BMWC01000002">
    <property type="protein sequence ID" value="GGW88674.1"/>
    <property type="molecule type" value="Genomic_DNA"/>
</dbReference>
<gene>
    <name evidence="2" type="ORF">GCM10010383_17160</name>
</gene>
<accession>A0ABQ2X067</accession>
<reference evidence="3" key="1">
    <citation type="journal article" date="2019" name="Int. J. Syst. Evol. Microbiol.">
        <title>The Global Catalogue of Microorganisms (GCM) 10K type strain sequencing project: providing services to taxonomists for standard genome sequencing and annotation.</title>
        <authorList>
            <consortium name="The Broad Institute Genomics Platform"/>
            <consortium name="The Broad Institute Genome Sequencing Center for Infectious Disease"/>
            <person name="Wu L."/>
            <person name="Ma J."/>
        </authorList>
    </citation>
    <scope>NUCLEOTIDE SEQUENCE [LARGE SCALE GENOMIC DNA]</scope>
    <source>
        <strain evidence="3">JCM 4866</strain>
    </source>
</reference>
<proteinExistence type="predicted"/>
<keyword evidence="3" id="KW-1185">Reference proteome</keyword>
<protein>
    <submittedName>
        <fullName evidence="2">Uncharacterized protein</fullName>
    </submittedName>
</protein>
<dbReference type="Proteomes" id="UP000617743">
    <property type="component" value="Unassembled WGS sequence"/>
</dbReference>
<name>A0ABQ2X067_9ACTN</name>
<evidence type="ECO:0000313" key="3">
    <source>
        <dbReference type="Proteomes" id="UP000617743"/>
    </source>
</evidence>
<comment type="caution">
    <text evidence="2">The sequence shown here is derived from an EMBL/GenBank/DDBJ whole genome shotgun (WGS) entry which is preliminary data.</text>
</comment>
<evidence type="ECO:0000313" key="2">
    <source>
        <dbReference type="EMBL" id="GGW88674.1"/>
    </source>
</evidence>
<sequence>MADVDRSAVLLQRFLDGDHGAVHTRAVATGGGEQDTAARRSRHASHRKAAFGGSEITPLWSPWED</sequence>
<evidence type="ECO:0000256" key="1">
    <source>
        <dbReference type="SAM" id="MobiDB-lite"/>
    </source>
</evidence>
<organism evidence="2 3">
    <name type="scientific">Streptomyces lomondensis</name>
    <dbReference type="NCBI Taxonomy" id="68229"/>
    <lineage>
        <taxon>Bacteria</taxon>
        <taxon>Bacillati</taxon>
        <taxon>Actinomycetota</taxon>
        <taxon>Actinomycetes</taxon>
        <taxon>Kitasatosporales</taxon>
        <taxon>Streptomycetaceae</taxon>
        <taxon>Streptomyces</taxon>
    </lineage>
</organism>
<feature type="compositionally biased region" description="Basic residues" evidence="1">
    <location>
        <begin position="39"/>
        <end position="49"/>
    </location>
</feature>